<evidence type="ECO:0000256" key="6">
    <source>
        <dbReference type="ARBA" id="ARBA00022729"/>
    </source>
</evidence>
<reference evidence="12 14" key="2">
    <citation type="journal article" date="2014" name="BMC Genomics">
        <title>An improved genome release (version Mt4.0) for the model legume Medicago truncatula.</title>
        <authorList>
            <person name="Tang H."/>
            <person name="Krishnakumar V."/>
            <person name="Bidwell S."/>
            <person name="Rosen B."/>
            <person name="Chan A."/>
            <person name="Zhou S."/>
            <person name="Gentzbittel L."/>
            <person name="Childs K.L."/>
            <person name="Yandell M."/>
            <person name="Gundlach H."/>
            <person name="Mayer K.F."/>
            <person name="Schwartz D.C."/>
            <person name="Town C.D."/>
        </authorList>
    </citation>
    <scope>GENOME REANNOTATION</scope>
    <source>
        <strain evidence="13 14">cv. Jemalong A17</strain>
    </source>
</reference>
<dbReference type="SMART" id="SM00365">
    <property type="entry name" value="LRR_SD22"/>
    <property type="match status" value="6"/>
</dbReference>
<organism evidence="12 14">
    <name type="scientific">Medicago truncatula</name>
    <name type="common">Barrel medic</name>
    <name type="synonym">Medicago tribuloides</name>
    <dbReference type="NCBI Taxonomy" id="3880"/>
    <lineage>
        <taxon>Eukaryota</taxon>
        <taxon>Viridiplantae</taxon>
        <taxon>Streptophyta</taxon>
        <taxon>Embryophyta</taxon>
        <taxon>Tracheophyta</taxon>
        <taxon>Spermatophyta</taxon>
        <taxon>Magnoliopsida</taxon>
        <taxon>eudicotyledons</taxon>
        <taxon>Gunneridae</taxon>
        <taxon>Pentapetalae</taxon>
        <taxon>rosids</taxon>
        <taxon>fabids</taxon>
        <taxon>Fabales</taxon>
        <taxon>Fabaceae</taxon>
        <taxon>Papilionoideae</taxon>
        <taxon>50 kb inversion clade</taxon>
        <taxon>NPAAA clade</taxon>
        <taxon>Hologalegina</taxon>
        <taxon>IRL clade</taxon>
        <taxon>Trifolieae</taxon>
        <taxon>Medicago</taxon>
    </lineage>
</organism>
<keyword evidence="3" id="KW-1003">Cell membrane</keyword>
<dbReference type="OMA" id="RELWIMK"/>
<dbReference type="Gene3D" id="3.80.10.10">
    <property type="entry name" value="Ribonuclease Inhibitor"/>
    <property type="match status" value="5"/>
</dbReference>
<evidence type="ECO:0000256" key="9">
    <source>
        <dbReference type="ARBA" id="ARBA00023136"/>
    </source>
</evidence>
<proteinExistence type="inferred from homology"/>
<keyword evidence="12" id="KW-0418">Kinase</keyword>
<dbReference type="GO" id="GO:0016301">
    <property type="term" value="F:kinase activity"/>
    <property type="evidence" value="ECO:0007669"/>
    <property type="project" value="UniProtKB-KW"/>
</dbReference>
<evidence type="ECO:0000256" key="1">
    <source>
        <dbReference type="ARBA" id="ARBA00004251"/>
    </source>
</evidence>
<dbReference type="AlphaFoldDB" id="G7KCP5"/>
<keyword evidence="4" id="KW-0433">Leucine-rich repeat</keyword>
<dbReference type="Proteomes" id="UP000002051">
    <property type="component" value="Chromosome 5"/>
</dbReference>
<keyword evidence="9" id="KW-0472">Membrane</keyword>
<dbReference type="SUPFAM" id="SSF52058">
    <property type="entry name" value="L domain-like"/>
    <property type="match status" value="1"/>
</dbReference>
<dbReference type="Pfam" id="PF00560">
    <property type="entry name" value="LRR_1"/>
    <property type="match status" value="3"/>
</dbReference>
<keyword evidence="12" id="KW-0808">Transferase</keyword>
<evidence type="ECO:0000256" key="8">
    <source>
        <dbReference type="ARBA" id="ARBA00022989"/>
    </source>
</evidence>
<name>G7KCP5_MEDTR</name>
<keyword evidence="11" id="KW-0325">Glycoprotein</keyword>
<keyword evidence="7" id="KW-0677">Repeat</keyword>
<dbReference type="PANTHER" id="PTHR48061">
    <property type="entry name" value="LEUCINE-RICH REPEAT RECEPTOR PROTEIN KINASE EMS1-LIKE-RELATED"/>
    <property type="match status" value="1"/>
</dbReference>
<dbReference type="FunFam" id="3.80.10.10:FF:000041">
    <property type="entry name" value="LRR receptor-like serine/threonine-protein kinase ERECTA"/>
    <property type="match status" value="1"/>
</dbReference>
<dbReference type="InterPro" id="IPR001611">
    <property type="entry name" value="Leu-rich_rpt"/>
</dbReference>
<dbReference type="InterPro" id="IPR003591">
    <property type="entry name" value="Leu-rich_rpt_typical-subtyp"/>
</dbReference>
<evidence type="ECO:0000313" key="13">
    <source>
        <dbReference type="EnsemblPlants" id="AES99954"/>
    </source>
</evidence>
<dbReference type="PaxDb" id="3880-AES99954"/>
<evidence type="ECO:0000256" key="7">
    <source>
        <dbReference type="ARBA" id="ARBA00022737"/>
    </source>
</evidence>
<dbReference type="PROSITE" id="PS51450">
    <property type="entry name" value="LRR"/>
    <property type="match status" value="2"/>
</dbReference>
<evidence type="ECO:0000256" key="10">
    <source>
        <dbReference type="ARBA" id="ARBA00023170"/>
    </source>
</evidence>
<gene>
    <name evidence="12" type="ordered locus">MTR_5g086600</name>
</gene>
<evidence type="ECO:0000256" key="5">
    <source>
        <dbReference type="ARBA" id="ARBA00022692"/>
    </source>
</evidence>
<reference evidence="13" key="3">
    <citation type="submission" date="2015-04" db="UniProtKB">
        <authorList>
            <consortium name="EnsemblPlants"/>
        </authorList>
    </citation>
    <scope>IDENTIFICATION</scope>
    <source>
        <strain evidence="13">cv. Jemalong A17</strain>
    </source>
</reference>
<comment type="similarity">
    <text evidence="2">Belongs to the RLP family.</text>
</comment>
<dbReference type="EMBL" id="CM001221">
    <property type="protein sequence ID" value="AES99954.1"/>
    <property type="molecule type" value="Genomic_DNA"/>
</dbReference>
<dbReference type="Pfam" id="PF13855">
    <property type="entry name" value="LRR_8"/>
    <property type="match status" value="2"/>
</dbReference>
<evidence type="ECO:0000256" key="3">
    <source>
        <dbReference type="ARBA" id="ARBA00022475"/>
    </source>
</evidence>
<dbReference type="InterPro" id="IPR046956">
    <property type="entry name" value="RLP23-like"/>
</dbReference>
<evidence type="ECO:0000256" key="2">
    <source>
        <dbReference type="ARBA" id="ARBA00009592"/>
    </source>
</evidence>
<evidence type="ECO:0000256" key="4">
    <source>
        <dbReference type="ARBA" id="ARBA00022614"/>
    </source>
</evidence>
<dbReference type="STRING" id="3880.G7KCP5"/>
<evidence type="ECO:0000313" key="14">
    <source>
        <dbReference type="Proteomes" id="UP000002051"/>
    </source>
</evidence>
<evidence type="ECO:0000256" key="11">
    <source>
        <dbReference type="ARBA" id="ARBA00023180"/>
    </source>
</evidence>
<dbReference type="eggNOG" id="KOG0619">
    <property type="taxonomic scope" value="Eukaryota"/>
</dbReference>
<comment type="subcellular location">
    <subcellularLocation>
        <location evidence="1">Cell membrane</location>
        <topology evidence="1">Single-pass type I membrane protein</topology>
    </subcellularLocation>
</comment>
<keyword evidence="5" id="KW-0812">Transmembrane</keyword>
<dbReference type="PANTHER" id="PTHR48061:SF46">
    <property type="entry name" value="LEUCINE-RICH REPEAT-CONTAINING N-TERMINAL PLANT-TYPE DOMAIN-CONTAINING PROTEIN"/>
    <property type="match status" value="1"/>
</dbReference>
<evidence type="ECO:0000313" key="12">
    <source>
        <dbReference type="EMBL" id="AES99954.1"/>
    </source>
</evidence>
<keyword evidence="10 12" id="KW-0675">Receptor</keyword>
<accession>G7KCP5</accession>
<dbReference type="EnsemblPlants" id="AES99954">
    <property type="protein sequence ID" value="AES99954"/>
    <property type="gene ID" value="MTR_5g086600"/>
</dbReference>
<dbReference type="SUPFAM" id="SSF52047">
    <property type="entry name" value="RNI-like"/>
    <property type="match status" value="1"/>
</dbReference>
<dbReference type="SMART" id="SM00369">
    <property type="entry name" value="LRR_TYP"/>
    <property type="match status" value="9"/>
</dbReference>
<sequence>MSNSFKSTKIVPTISDNYKVKLNIFALLQFKNLLLVNGISSQHDIWPSCSSFSLKTDSWKNNTDCCEWYGVMCDTVLDHVIGLDLRCNNLKGELHLNSTIFKLKHLQRLNCDLVNLTHLNLSNTGIICNIPSTISHLSKLVSLDLMTFPLYLIVKLPMFNWSTPLRYLDLSLTFFSGEIPYSIGQLKSLNQLSLKACDLHGLIPQSLWNLTQLTHLDLSFNKLNGEIPSLLSNLAHLTYLDLEQNAFTGLILNMFHKLIKLEYLDISSNNITGQIPSSLFHLAQLSYLDLSFNKLVELYLSDNHLRGSIGEFSTYSLQKLLLSNNKLHGHFPNSIFKFQNLTYLGLSSTNLNGDVDFHQFSNFEKLTFLDLSRNNFLSVNIGSSVDSISPNLESLYLSSSNINSFPNFFAQLQNLQELDLSNNIIQGKVPKWFHEKRSSNSTHSILFTHNNLTGMIPQCLGTFPSLSILDMQMNNLYGSFPRTFSKGNTFEMIKLNGNQLEGPLPQSLDTFPNWLETLQELQVLSLRSNNLHGAITCSSTKHTFPKLRIFYV</sequence>
<dbReference type="InterPro" id="IPR032675">
    <property type="entry name" value="LRR_dom_sf"/>
</dbReference>
<keyword evidence="14" id="KW-1185">Reference proteome</keyword>
<keyword evidence="6" id="KW-0732">Signal</keyword>
<dbReference type="GO" id="GO:0005886">
    <property type="term" value="C:plasma membrane"/>
    <property type="evidence" value="ECO:0007669"/>
    <property type="project" value="UniProtKB-SubCell"/>
</dbReference>
<reference evidence="12 14" key="1">
    <citation type="journal article" date="2011" name="Nature">
        <title>The Medicago genome provides insight into the evolution of rhizobial symbioses.</title>
        <authorList>
            <person name="Young N.D."/>
            <person name="Debelle F."/>
            <person name="Oldroyd G.E."/>
            <person name="Geurts R."/>
            <person name="Cannon S.B."/>
            <person name="Udvardi M.K."/>
            <person name="Benedito V.A."/>
            <person name="Mayer K.F."/>
            <person name="Gouzy J."/>
            <person name="Schoof H."/>
            <person name="Van de Peer Y."/>
            <person name="Proost S."/>
            <person name="Cook D.R."/>
            <person name="Meyers B.C."/>
            <person name="Spannagl M."/>
            <person name="Cheung F."/>
            <person name="De Mita S."/>
            <person name="Krishnakumar V."/>
            <person name="Gundlach H."/>
            <person name="Zhou S."/>
            <person name="Mudge J."/>
            <person name="Bharti A.K."/>
            <person name="Murray J.D."/>
            <person name="Naoumkina M.A."/>
            <person name="Rosen B."/>
            <person name="Silverstein K.A."/>
            <person name="Tang H."/>
            <person name="Rombauts S."/>
            <person name="Zhao P.X."/>
            <person name="Zhou P."/>
            <person name="Barbe V."/>
            <person name="Bardou P."/>
            <person name="Bechner M."/>
            <person name="Bellec A."/>
            <person name="Berger A."/>
            <person name="Berges H."/>
            <person name="Bidwell S."/>
            <person name="Bisseling T."/>
            <person name="Choisne N."/>
            <person name="Couloux A."/>
            <person name="Denny R."/>
            <person name="Deshpande S."/>
            <person name="Dai X."/>
            <person name="Doyle J.J."/>
            <person name="Dudez A.M."/>
            <person name="Farmer A.D."/>
            <person name="Fouteau S."/>
            <person name="Franken C."/>
            <person name="Gibelin C."/>
            <person name="Gish J."/>
            <person name="Goldstein S."/>
            <person name="Gonzalez A.J."/>
            <person name="Green P.J."/>
            <person name="Hallab A."/>
            <person name="Hartog M."/>
            <person name="Hua A."/>
            <person name="Humphray S.J."/>
            <person name="Jeong D.H."/>
            <person name="Jing Y."/>
            <person name="Jocker A."/>
            <person name="Kenton S.M."/>
            <person name="Kim D.J."/>
            <person name="Klee K."/>
            <person name="Lai H."/>
            <person name="Lang C."/>
            <person name="Lin S."/>
            <person name="Macmil S.L."/>
            <person name="Magdelenat G."/>
            <person name="Matthews L."/>
            <person name="McCorrison J."/>
            <person name="Monaghan E.L."/>
            <person name="Mun J.H."/>
            <person name="Najar F.Z."/>
            <person name="Nicholson C."/>
            <person name="Noirot C."/>
            <person name="O'Bleness M."/>
            <person name="Paule C.R."/>
            <person name="Poulain J."/>
            <person name="Prion F."/>
            <person name="Qin B."/>
            <person name="Qu C."/>
            <person name="Retzel E.F."/>
            <person name="Riddle C."/>
            <person name="Sallet E."/>
            <person name="Samain S."/>
            <person name="Samson N."/>
            <person name="Sanders I."/>
            <person name="Saurat O."/>
            <person name="Scarpelli C."/>
            <person name="Schiex T."/>
            <person name="Segurens B."/>
            <person name="Severin A.J."/>
            <person name="Sherrier D.J."/>
            <person name="Shi R."/>
            <person name="Sims S."/>
            <person name="Singer S.R."/>
            <person name="Sinharoy S."/>
            <person name="Sterck L."/>
            <person name="Viollet A."/>
            <person name="Wang B.B."/>
            <person name="Wang K."/>
            <person name="Wang M."/>
            <person name="Wang X."/>
            <person name="Warfsmann J."/>
            <person name="Weissenbach J."/>
            <person name="White D.D."/>
            <person name="White J.D."/>
            <person name="Wiley G.B."/>
            <person name="Wincker P."/>
            <person name="Xing Y."/>
            <person name="Yang L."/>
            <person name="Yao Z."/>
            <person name="Ying F."/>
            <person name="Zhai J."/>
            <person name="Zhou L."/>
            <person name="Zuber A."/>
            <person name="Denarie J."/>
            <person name="Dixon R.A."/>
            <person name="May G.D."/>
            <person name="Schwartz D.C."/>
            <person name="Rogers J."/>
            <person name="Quetier F."/>
            <person name="Town C.D."/>
            <person name="Roe B.A."/>
        </authorList>
    </citation>
    <scope>NUCLEOTIDE SEQUENCE [LARGE SCALE GENOMIC DNA]</scope>
    <source>
        <strain evidence="12">A17</strain>
        <strain evidence="13 14">cv. Jemalong A17</strain>
    </source>
</reference>
<protein>
    <submittedName>
        <fullName evidence="12">LRR receptor-like kinase</fullName>
    </submittedName>
</protein>
<keyword evidence="8" id="KW-1133">Transmembrane helix</keyword>
<dbReference type="PRINTS" id="PR00019">
    <property type="entry name" value="LEURICHRPT"/>
</dbReference>
<dbReference type="HOGENOM" id="CLU_000288_18_3_1"/>